<accession>A0AAC9AX42</accession>
<protein>
    <submittedName>
        <fullName evidence="1">Uncharacterized protein</fullName>
    </submittedName>
</protein>
<reference evidence="1 2" key="2">
    <citation type="journal article" date="2016" name="Genome Announc.">
        <title>Complete Genome Sequence of Sphingopyxis macrogoltabida Strain 203N (NBRC 111659), a Polyethylene Glycol Degrader.</title>
        <authorList>
            <person name="Ohtsubo Y."/>
            <person name="Nonoyama S."/>
            <person name="Nagata Y."/>
            <person name="Numata M."/>
            <person name="Tsuchikane K."/>
            <person name="Hosoyama A."/>
            <person name="Yamazoe A."/>
            <person name="Tsuda M."/>
            <person name="Fujita N."/>
            <person name="Kawai F."/>
        </authorList>
    </citation>
    <scope>NUCLEOTIDE SEQUENCE [LARGE SCALE GENOMIC DNA]</scope>
    <source>
        <strain evidence="1 2">203N</strain>
    </source>
</reference>
<gene>
    <name evidence="1" type="ORF">ATM17_21195</name>
</gene>
<sequence length="241" mass="25717">MTLVLAWNMVEGVAVAADTMFGSNFQTVAMAGPKIFSVPIVLNRWGDRIATEKTYLPNMGFAFAGNSFAGQTAHGLATTCLQNLVSLVENDTGPTVEEVANLYARCAALVVNERRQWLRTDAHLFEGLVFGRSTPEASAQAFTFEVRIDDNALAMCTAEEVDFTRIAVMVLGSGTEAVREIVESARGTGTILNALDVLRQVMDDPEVPSVGGYQQYAVAAVGGVEIRPSLSVVPLASALVV</sequence>
<dbReference type="AlphaFoldDB" id="A0AAC9AX42"/>
<dbReference type="RefSeq" id="WP_054731576.1">
    <property type="nucleotide sequence ID" value="NZ_CP009429.1"/>
</dbReference>
<keyword evidence="2" id="KW-1185">Reference proteome</keyword>
<evidence type="ECO:0000313" key="1">
    <source>
        <dbReference type="EMBL" id="AMU91537.1"/>
    </source>
</evidence>
<reference evidence="2" key="1">
    <citation type="submission" date="2015-11" db="EMBL/GenBank/DDBJ databases">
        <title>Complete genome sequence of a polyethylene-glycol degrader Sphingopyxis macrogoltabida 203N (NBRC 111659).</title>
        <authorList>
            <person name="Yoshiyuki O."/>
            <person name="Shouta N."/>
            <person name="Nagata Y."/>
            <person name="Numata M."/>
            <person name="Tsuchikane K."/>
            <person name="Hosoyama A."/>
            <person name="Yamazoe A."/>
            <person name="Tsuda M."/>
            <person name="Fujita N."/>
            <person name="Kawai F."/>
        </authorList>
    </citation>
    <scope>NUCLEOTIDE SEQUENCE [LARGE SCALE GENOMIC DNA]</scope>
    <source>
        <strain evidence="2">203N</strain>
    </source>
</reference>
<organism evidence="1 2">
    <name type="scientific">Sphingopyxis macrogoltabida</name>
    <name type="common">Sphingomonas macrogoltabidus</name>
    <dbReference type="NCBI Taxonomy" id="33050"/>
    <lineage>
        <taxon>Bacteria</taxon>
        <taxon>Pseudomonadati</taxon>
        <taxon>Pseudomonadota</taxon>
        <taxon>Alphaproteobacteria</taxon>
        <taxon>Sphingomonadales</taxon>
        <taxon>Sphingomonadaceae</taxon>
        <taxon>Sphingopyxis</taxon>
    </lineage>
</organism>
<dbReference type="KEGG" id="smaz:LH19_20660"/>
<dbReference type="Proteomes" id="UP000076088">
    <property type="component" value="Chromosome"/>
</dbReference>
<evidence type="ECO:0000313" key="2">
    <source>
        <dbReference type="Proteomes" id="UP000076088"/>
    </source>
</evidence>
<dbReference type="EMBL" id="CP013344">
    <property type="protein sequence ID" value="AMU91537.1"/>
    <property type="molecule type" value="Genomic_DNA"/>
</dbReference>
<name>A0AAC9AX42_SPHMC</name>
<proteinExistence type="predicted"/>